<dbReference type="RefSeq" id="WP_049681695.1">
    <property type="nucleotide sequence ID" value="NZ_LFZW01000001.1"/>
</dbReference>
<dbReference type="InterPro" id="IPR015421">
    <property type="entry name" value="PyrdxlP-dep_Trfase_major"/>
</dbReference>
<evidence type="ECO:0000256" key="6">
    <source>
        <dbReference type="ARBA" id="ARBA00023125"/>
    </source>
</evidence>
<dbReference type="GO" id="GO:0003700">
    <property type="term" value="F:DNA-binding transcription factor activity"/>
    <property type="evidence" value="ECO:0007669"/>
    <property type="project" value="InterPro"/>
</dbReference>
<dbReference type="SUPFAM" id="SSF53383">
    <property type="entry name" value="PLP-dependent transferases"/>
    <property type="match status" value="1"/>
</dbReference>
<dbReference type="Proteomes" id="UP000037146">
    <property type="component" value="Unassembled WGS sequence"/>
</dbReference>
<sequence>MNMLSCVLNREITVPLYEQLYEYIKTEIIEGRLDFQTKLPSKRKLAQHLHISGNTVETAYEQLAAEGYLEVKARKGYYVMDLEDLEYAGAKSNIPPIHEFKKTYDYHFHPSQIDTEHFPFAQWRKYAKNTMDFANQELLLLGDAQGEYNLRREIATYLYHARGVICEPEQIVIGAGIEILLQQLVLLFERNSVYGVEDPGYHLFQKIIQNYGNPTFPLEVDEDGIKVESIEKHKIDVVYVTPSHHFPYGSVLSINRRTKLLNWASSSKYRYIIEDDYDSEFRYTGKSIPSLQSMDQFEKVIYLGSFSKSLIPSLRISYMVLPKPLMNRYTEEFSFYHSTVSRIDQQILTDFMIQGDFEKHLNKMRKLYRRKLDIVLTLLKPYQNKISIIGERSGLHIVLVVKNGMDETALINQAAKASIKIYPMSAYSIEKKIDALPEIILGFAGIPEAKLDDAIQLLLHAWGFSS</sequence>
<dbReference type="AlphaFoldDB" id="A0A0K9GVR4"/>
<evidence type="ECO:0000313" key="10">
    <source>
        <dbReference type="Proteomes" id="UP000037146"/>
    </source>
</evidence>
<dbReference type="InterPro" id="IPR004839">
    <property type="entry name" value="Aminotransferase_I/II_large"/>
</dbReference>
<organism evidence="9 10">
    <name type="scientific">Peribacillus loiseleuriae</name>
    <dbReference type="NCBI Taxonomy" id="1679170"/>
    <lineage>
        <taxon>Bacteria</taxon>
        <taxon>Bacillati</taxon>
        <taxon>Bacillota</taxon>
        <taxon>Bacilli</taxon>
        <taxon>Bacillales</taxon>
        <taxon>Bacillaceae</taxon>
        <taxon>Peribacillus</taxon>
    </lineage>
</organism>
<comment type="similarity">
    <text evidence="2">In the C-terminal section; belongs to the class-I pyridoxal-phosphate-dependent aminotransferase family.</text>
</comment>
<dbReference type="Pfam" id="PF00155">
    <property type="entry name" value="Aminotran_1_2"/>
    <property type="match status" value="1"/>
</dbReference>
<keyword evidence="3" id="KW-0808">Transferase</keyword>
<accession>A0A0K9GVR4</accession>
<name>A0A0K9GVR4_9BACI</name>
<evidence type="ECO:0000256" key="1">
    <source>
        <dbReference type="ARBA" id="ARBA00001933"/>
    </source>
</evidence>
<feature type="domain" description="HTH gntR-type" evidence="8">
    <location>
        <begin position="14"/>
        <end position="82"/>
    </location>
</feature>
<reference evidence="10" key="1">
    <citation type="submission" date="2015-07" db="EMBL/GenBank/DDBJ databases">
        <title>Genome sequencing project for genomic taxonomy and phylogenomics of Bacillus-like bacteria.</title>
        <authorList>
            <person name="Liu B."/>
            <person name="Wang J."/>
            <person name="Zhu Y."/>
            <person name="Liu G."/>
            <person name="Chen Q."/>
            <person name="Chen Z."/>
            <person name="Lan J."/>
            <person name="Che J."/>
            <person name="Ge C."/>
            <person name="Shi H."/>
            <person name="Pan Z."/>
            <person name="Liu X."/>
        </authorList>
    </citation>
    <scope>NUCLEOTIDE SEQUENCE [LARGE SCALE GENOMIC DNA]</scope>
    <source>
        <strain evidence="10">FJAT-27997</strain>
    </source>
</reference>
<dbReference type="PROSITE" id="PS50949">
    <property type="entry name" value="HTH_GNTR"/>
    <property type="match status" value="1"/>
</dbReference>
<evidence type="ECO:0000259" key="8">
    <source>
        <dbReference type="PROSITE" id="PS50949"/>
    </source>
</evidence>
<evidence type="ECO:0000256" key="2">
    <source>
        <dbReference type="ARBA" id="ARBA00005384"/>
    </source>
</evidence>
<dbReference type="CDD" id="cd00609">
    <property type="entry name" value="AAT_like"/>
    <property type="match status" value="1"/>
</dbReference>
<dbReference type="Gene3D" id="1.10.10.10">
    <property type="entry name" value="Winged helix-like DNA-binding domain superfamily/Winged helix DNA-binding domain"/>
    <property type="match status" value="1"/>
</dbReference>
<dbReference type="SMART" id="SM00345">
    <property type="entry name" value="HTH_GNTR"/>
    <property type="match status" value="1"/>
</dbReference>
<keyword evidence="6" id="KW-0238">DNA-binding</keyword>
<dbReference type="OrthoDB" id="9808770at2"/>
<keyword evidence="3" id="KW-0032">Aminotransferase</keyword>
<dbReference type="GO" id="GO:0003677">
    <property type="term" value="F:DNA binding"/>
    <property type="evidence" value="ECO:0007669"/>
    <property type="project" value="UniProtKB-KW"/>
</dbReference>
<comment type="cofactor">
    <cofactor evidence="1">
        <name>pyridoxal 5'-phosphate</name>
        <dbReference type="ChEBI" id="CHEBI:597326"/>
    </cofactor>
</comment>
<dbReference type="PATRIC" id="fig|1679170.3.peg.3015"/>
<evidence type="ECO:0000256" key="7">
    <source>
        <dbReference type="ARBA" id="ARBA00023163"/>
    </source>
</evidence>
<dbReference type="SUPFAM" id="SSF46785">
    <property type="entry name" value="Winged helix' DNA-binding domain"/>
    <property type="match status" value="1"/>
</dbReference>
<dbReference type="InterPro" id="IPR015424">
    <property type="entry name" value="PyrdxlP-dep_Trfase"/>
</dbReference>
<dbReference type="STRING" id="1679170.AC625_13225"/>
<keyword evidence="5" id="KW-0805">Transcription regulation</keyword>
<evidence type="ECO:0000313" key="9">
    <source>
        <dbReference type="EMBL" id="KMY50342.1"/>
    </source>
</evidence>
<evidence type="ECO:0000256" key="3">
    <source>
        <dbReference type="ARBA" id="ARBA00022576"/>
    </source>
</evidence>
<keyword evidence="10" id="KW-1185">Reference proteome</keyword>
<dbReference type="CDD" id="cd07377">
    <property type="entry name" value="WHTH_GntR"/>
    <property type="match status" value="1"/>
</dbReference>
<protein>
    <submittedName>
        <fullName evidence="9">GntR family transcriptional regulator</fullName>
    </submittedName>
</protein>
<dbReference type="InterPro" id="IPR036388">
    <property type="entry name" value="WH-like_DNA-bd_sf"/>
</dbReference>
<dbReference type="PANTHER" id="PTHR46577">
    <property type="entry name" value="HTH-TYPE TRANSCRIPTIONAL REGULATORY PROTEIN GABR"/>
    <property type="match status" value="1"/>
</dbReference>
<dbReference type="PANTHER" id="PTHR46577:SF1">
    <property type="entry name" value="HTH-TYPE TRANSCRIPTIONAL REGULATORY PROTEIN GABR"/>
    <property type="match status" value="1"/>
</dbReference>
<proteinExistence type="inferred from homology"/>
<dbReference type="InterPro" id="IPR051446">
    <property type="entry name" value="HTH_trans_reg/aminotransferase"/>
</dbReference>
<dbReference type="InterPro" id="IPR000524">
    <property type="entry name" value="Tscrpt_reg_HTH_GntR"/>
</dbReference>
<evidence type="ECO:0000256" key="5">
    <source>
        <dbReference type="ARBA" id="ARBA00023015"/>
    </source>
</evidence>
<dbReference type="Pfam" id="PF00392">
    <property type="entry name" value="GntR"/>
    <property type="match status" value="1"/>
</dbReference>
<dbReference type="GO" id="GO:0008483">
    <property type="term" value="F:transaminase activity"/>
    <property type="evidence" value="ECO:0007669"/>
    <property type="project" value="UniProtKB-KW"/>
</dbReference>
<keyword evidence="7" id="KW-0804">Transcription</keyword>
<keyword evidence="4" id="KW-0663">Pyridoxal phosphate</keyword>
<evidence type="ECO:0000256" key="4">
    <source>
        <dbReference type="ARBA" id="ARBA00022898"/>
    </source>
</evidence>
<dbReference type="InterPro" id="IPR036390">
    <property type="entry name" value="WH_DNA-bd_sf"/>
</dbReference>
<dbReference type="Gene3D" id="3.40.640.10">
    <property type="entry name" value="Type I PLP-dependent aspartate aminotransferase-like (Major domain)"/>
    <property type="match status" value="1"/>
</dbReference>
<dbReference type="EMBL" id="LFZW01000001">
    <property type="protein sequence ID" value="KMY50342.1"/>
    <property type="molecule type" value="Genomic_DNA"/>
</dbReference>
<gene>
    <name evidence="9" type="ORF">AC625_13225</name>
</gene>
<comment type="caution">
    <text evidence="9">The sequence shown here is derived from an EMBL/GenBank/DDBJ whole genome shotgun (WGS) entry which is preliminary data.</text>
</comment>
<dbReference type="GO" id="GO:0030170">
    <property type="term" value="F:pyridoxal phosphate binding"/>
    <property type="evidence" value="ECO:0007669"/>
    <property type="project" value="InterPro"/>
</dbReference>